<evidence type="ECO:0008006" key="4">
    <source>
        <dbReference type="Google" id="ProtNLM"/>
    </source>
</evidence>
<evidence type="ECO:0000256" key="1">
    <source>
        <dbReference type="SAM" id="MobiDB-lite"/>
    </source>
</evidence>
<dbReference type="InterPro" id="IPR030822">
    <property type="entry name" value="MXAN_4361/MXAN_4362"/>
</dbReference>
<dbReference type="OrthoDB" id="5518149at2"/>
<gene>
    <name evidence="2" type="ordered locus">Hoch_5485</name>
</gene>
<accession>D0LZI9</accession>
<organism evidence="2 3">
    <name type="scientific">Haliangium ochraceum (strain DSM 14365 / JCM 11303 / SMP-2)</name>
    <dbReference type="NCBI Taxonomy" id="502025"/>
    <lineage>
        <taxon>Bacteria</taxon>
        <taxon>Pseudomonadati</taxon>
        <taxon>Myxococcota</taxon>
        <taxon>Polyangia</taxon>
        <taxon>Haliangiales</taxon>
        <taxon>Kofleriaceae</taxon>
        <taxon>Haliangium</taxon>
    </lineage>
</organism>
<dbReference type="NCBIfam" id="TIGR04563">
    <property type="entry name" value="TIGR04563 family protein"/>
    <property type="match status" value="1"/>
</dbReference>
<dbReference type="Proteomes" id="UP000001880">
    <property type="component" value="Chromosome"/>
</dbReference>
<sequence length="75" mass="8771">MAGSDKRKQSLYFPADMLKEIQHEAARQDRSLSWIVQKAWKIARDELRKFPSVNDVYDELEQDDPRGLDDDSDSD</sequence>
<evidence type="ECO:0000313" key="2">
    <source>
        <dbReference type="EMBL" id="ACY17968.1"/>
    </source>
</evidence>
<dbReference type="eggNOG" id="ENOG50319F2">
    <property type="taxonomic scope" value="Bacteria"/>
</dbReference>
<feature type="region of interest" description="Disordered" evidence="1">
    <location>
        <begin position="54"/>
        <end position="75"/>
    </location>
</feature>
<proteinExistence type="predicted"/>
<dbReference type="AlphaFoldDB" id="D0LZI9"/>
<dbReference type="KEGG" id="hoh:Hoch_5485"/>
<dbReference type="EMBL" id="CP001804">
    <property type="protein sequence ID" value="ACY17968.1"/>
    <property type="molecule type" value="Genomic_DNA"/>
</dbReference>
<dbReference type="HOGENOM" id="CLU_199109_0_0_7"/>
<dbReference type="RefSeq" id="WP_012830560.1">
    <property type="nucleotide sequence ID" value="NC_013440.1"/>
</dbReference>
<reference evidence="2 3" key="1">
    <citation type="journal article" date="2010" name="Stand. Genomic Sci.">
        <title>Complete genome sequence of Haliangium ochraceum type strain (SMP-2).</title>
        <authorList>
            <consortium name="US DOE Joint Genome Institute (JGI-PGF)"/>
            <person name="Ivanova N."/>
            <person name="Daum C."/>
            <person name="Lang E."/>
            <person name="Abt B."/>
            <person name="Kopitz M."/>
            <person name="Saunders E."/>
            <person name="Lapidus A."/>
            <person name="Lucas S."/>
            <person name="Glavina Del Rio T."/>
            <person name="Nolan M."/>
            <person name="Tice H."/>
            <person name="Copeland A."/>
            <person name="Cheng J.F."/>
            <person name="Chen F."/>
            <person name="Bruce D."/>
            <person name="Goodwin L."/>
            <person name="Pitluck S."/>
            <person name="Mavromatis K."/>
            <person name="Pati A."/>
            <person name="Mikhailova N."/>
            <person name="Chen A."/>
            <person name="Palaniappan K."/>
            <person name="Land M."/>
            <person name="Hauser L."/>
            <person name="Chang Y.J."/>
            <person name="Jeffries C.D."/>
            <person name="Detter J.C."/>
            <person name="Brettin T."/>
            <person name="Rohde M."/>
            <person name="Goker M."/>
            <person name="Bristow J."/>
            <person name="Markowitz V."/>
            <person name="Eisen J.A."/>
            <person name="Hugenholtz P."/>
            <person name="Kyrpides N.C."/>
            <person name="Klenk H.P."/>
        </authorList>
    </citation>
    <scope>NUCLEOTIDE SEQUENCE [LARGE SCALE GENOMIC DNA]</scope>
    <source>
        <strain evidence="3">DSM 14365 / CIP 107738 / JCM 11303 / AJ 13395 / SMP-2</strain>
    </source>
</reference>
<name>D0LZI9_HALO1</name>
<keyword evidence="3" id="KW-1185">Reference proteome</keyword>
<evidence type="ECO:0000313" key="3">
    <source>
        <dbReference type="Proteomes" id="UP000001880"/>
    </source>
</evidence>
<protein>
    <recommendedName>
        <fullName evidence="4">TIGR04563 family protein</fullName>
    </recommendedName>
</protein>